<dbReference type="InterPro" id="IPR000515">
    <property type="entry name" value="MetI-like"/>
</dbReference>
<evidence type="ECO:0000313" key="9">
    <source>
        <dbReference type="EMBL" id="GGA59475.1"/>
    </source>
</evidence>
<proteinExistence type="inferred from homology"/>
<evidence type="ECO:0000256" key="7">
    <source>
        <dbReference type="RuleBase" id="RU363032"/>
    </source>
</evidence>
<evidence type="ECO:0000259" key="8">
    <source>
        <dbReference type="PROSITE" id="PS50928"/>
    </source>
</evidence>
<evidence type="ECO:0000256" key="5">
    <source>
        <dbReference type="ARBA" id="ARBA00022989"/>
    </source>
</evidence>
<evidence type="ECO:0000313" key="10">
    <source>
        <dbReference type="Proteomes" id="UP000596977"/>
    </source>
</evidence>
<dbReference type="Pfam" id="PF00528">
    <property type="entry name" value="BPD_transp_1"/>
    <property type="match status" value="1"/>
</dbReference>
<dbReference type="AlphaFoldDB" id="A0A916RJ99"/>
<keyword evidence="5 7" id="KW-1133">Transmembrane helix</keyword>
<dbReference type="GO" id="GO:0005886">
    <property type="term" value="C:plasma membrane"/>
    <property type="evidence" value="ECO:0007669"/>
    <property type="project" value="UniProtKB-SubCell"/>
</dbReference>
<gene>
    <name evidence="9" type="primary">ugpE</name>
    <name evidence="9" type="ORF">GCM10011499_32040</name>
</gene>
<feature type="transmembrane region" description="Helical" evidence="7">
    <location>
        <begin position="75"/>
        <end position="102"/>
    </location>
</feature>
<feature type="transmembrane region" description="Helical" evidence="7">
    <location>
        <begin position="20"/>
        <end position="39"/>
    </location>
</feature>
<keyword evidence="3" id="KW-1003">Cell membrane</keyword>
<dbReference type="PANTHER" id="PTHR43744">
    <property type="entry name" value="ABC TRANSPORTER PERMEASE PROTEIN MG189-RELATED-RELATED"/>
    <property type="match status" value="1"/>
</dbReference>
<evidence type="ECO:0000256" key="6">
    <source>
        <dbReference type="ARBA" id="ARBA00023136"/>
    </source>
</evidence>
<evidence type="ECO:0000256" key="4">
    <source>
        <dbReference type="ARBA" id="ARBA00022692"/>
    </source>
</evidence>
<dbReference type="PROSITE" id="PS50928">
    <property type="entry name" value="ABC_TM1"/>
    <property type="match status" value="1"/>
</dbReference>
<dbReference type="PANTHER" id="PTHR43744:SF3">
    <property type="entry name" value="LACTOSE TRANSPORT SYSTEM PERMEASE PROTEIN LACG"/>
    <property type="match status" value="1"/>
</dbReference>
<protein>
    <submittedName>
        <fullName evidence="9">Sn-glycerol-3-phosphate transport system permease protein UgpE</fullName>
    </submittedName>
</protein>
<accession>A0A916RJ99</accession>
<feature type="domain" description="ABC transmembrane type-1" evidence="8">
    <location>
        <begin position="79"/>
        <end position="269"/>
    </location>
</feature>
<organism evidence="9 10">
    <name type="scientific">Pelagibacterium lentulum</name>
    <dbReference type="NCBI Taxonomy" id="2029865"/>
    <lineage>
        <taxon>Bacteria</taxon>
        <taxon>Pseudomonadati</taxon>
        <taxon>Pseudomonadota</taxon>
        <taxon>Alphaproteobacteria</taxon>
        <taxon>Hyphomicrobiales</taxon>
        <taxon>Devosiaceae</taxon>
        <taxon>Pelagibacterium</taxon>
    </lineage>
</organism>
<reference evidence="9 10" key="1">
    <citation type="journal article" date="2014" name="Int. J. Syst. Evol. Microbiol.">
        <title>Complete genome sequence of Corynebacterium casei LMG S-19264T (=DSM 44701T), isolated from a smear-ripened cheese.</title>
        <authorList>
            <consortium name="US DOE Joint Genome Institute (JGI-PGF)"/>
            <person name="Walter F."/>
            <person name="Albersmeier A."/>
            <person name="Kalinowski J."/>
            <person name="Ruckert C."/>
        </authorList>
    </citation>
    <scope>NUCLEOTIDE SEQUENCE [LARGE SCALE GENOMIC DNA]</scope>
    <source>
        <strain evidence="9 10">CGMCC 1.15896</strain>
    </source>
</reference>
<dbReference type="SUPFAM" id="SSF161098">
    <property type="entry name" value="MetI-like"/>
    <property type="match status" value="1"/>
</dbReference>
<keyword evidence="10" id="KW-1185">Reference proteome</keyword>
<dbReference type="Proteomes" id="UP000596977">
    <property type="component" value="Unassembled WGS sequence"/>
</dbReference>
<feature type="transmembrane region" description="Helical" evidence="7">
    <location>
        <begin position="248"/>
        <end position="269"/>
    </location>
</feature>
<feature type="transmembrane region" description="Helical" evidence="7">
    <location>
        <begin position="114"/>
        <end position="138"/>
    </location>
</feature>
<dbReference type="EMBL" id="BMKB01000005">
    <property type="protein sequence ID" value="GGA59475.1"/>
    <property type="molecule type" value="Genomic_DNA"/>
</dbReference>
<feature type="transmembrane region" description="Helical" evidence="7">
    <location>
        <begin position="150"/>
        <end position="168"/>
    </location>
</feature>
<dbReference type="Gene3D" id="1.10.3720.10">
    <property type="entry name" value="MetI-like"/>
    <property type="match status" value="1"/>
</dbReference>
<name>A0A916RJ99_9HYPH</name>
<keyword evidence="2 7" id="KW-0813">Transport</keyword>
<comment type="caution">
    <text evidence="9">The sequence shown here is derived from an EMBL/GenBank/DDBJ whole genome shotgun (WGS) entry which is preliminary data.</text>
</comment>
<keyword evidence="4 7" id="KW-0812">Transmembrane</keyword>
<dbReference type="CDD" id="cd06261">
    <property type="entry name" value="TM_PBP2"/>
    <property type="match status" value="1"/>
</dbReference>
<dbReference type="GO" id="GO:0055085">
    <property type="term" value="P:transmembrane transport"/>
    <property type="evidence" value="ECO:0007669"/>
    <property type="project" value="InterPro"/>
</dbReference>
<comment type="similarity">
    <text evidence="7">Belongs to the binding-protein-dependent transport system permease family.</text>
</comment>
<dbReference type="InterPro" id="IPR035906">
    <property type="entry name" value="MetI-like_sf"/>
</dbReference>
<dbReference type="OrthoDB" id="9815445at2"/>
<evidence type="ECO:0000256" key="2">
    <source>
        <dbReference type="ARBA" id="ARBA00022448"/>
    </source>
</evidence>
<evidence type="ECO:0000256" key="3">
    <source>
        <dbReference type="ARBA" id="ARBA00022475"/>
    </source>
</evidence>
<feature type="transmembrane region" description="Helical" evidence="7">
    <location>
        <begin position="189"/>
        <end position="210"/>
    </location>
</feature>
<keyword evidence="6 7" id="KW-0472">Membrane</keyword>
<comment type="subcellular location">
    <subcellularLocation>
        <location evidence="1 7">Cell membrane</location>
        <topology evidence="1 7">Multi-pass membrane protein</topology>
    </subcellularLocation>
</comment>
<sequence>MSRSTPLRPKRWTFGRITRLLVLSAGAMIMLAPFIWGFSASLKPPAEIWSGSILLWPETFYGIENYTQALTRAPLWLFLINGVLVCIGILFFQVLFAVPCAYALSKTRFAGRTAIFAMVLIGLLIPIHVTAIPLYIAFANLGLLNTYTALIAPFAISVFGIFLFRQFFAAIPDELIAAARVDGFSEWTIVWRVVLPAAWPAVTAFAIFSVTSHWNDLFWPFIVIQSTELAPPPLGVLYFRRDESGVDFGPMMAATMIVTAPLVVAFLLAQRRFIDGITLSGLKG</sequence>
<evidence type="ECO:0000256" key="1">
    <source>
        <dbReference type="ARBA" id="ARBA00004651"/>
    </source>
</evidence>